<evidence type="ECO:0000313" key="3">
    <source>
        <dbReference type="EMBL" id="THV53255.1"/>
    </source>
</evidence>
<sequence length="284" mass="33123">MAILTQFTIFPKLSDDLKVMIWDLVSQQPSRIRFEGYQARARRARFSESNDNELIPERDNLFLGRHYDYPHPWRVSAEGRVPSVLITCRQSRYWAMKHYRLEFEYQLYSKALWFNPKVDTLVFDNVKTLLTFIEGGCTHSMLASSFKDNTKMPVVERMVLLDSRLADRCHLAIKSAKNFPHLTSLVTITDDIVSEAVLPSLRVQMNQLWHSDEWKAIRAYSQIPELQILTADEMMNTGLAEPFGPSNIPPECPRRNVKEDPNQMPPVRRSDRIKSMKTIQYLED</sequence>
<dbReference type="PANTHER" id="PTHR35910:SF6">
    <property type="entry name" value="2EXR DOMAIN-CONTAINING PROTEIN"/>
    <property type="match status" value="1"/>
</dbReference>
<evidence type="ECO:0000256" key="1">
    <source>
        <dbReference type="SAM" id="MobiDB-lite"/>
    </source>
</evidence>
<evidence type="ECO:0000313" key="4">
    <source>
        <dbReference type="Proteomes" id="UP000308671"/>
    </source>
</evidence>
<protein>
    <recommendedName>
        <fullName evidence="2">2EXR domain-containing protein</fullName>
    </recommendedName>
</protein>
<dbReference type="Pfam" id="PF20150">
    <property type="entry name" value="2EXR"/>
    <property type="match status" value="1"/>
</dbReference>
<feature type="region of interest" description="Disordered" evidence="1">
    <location>
        <begin position="239"/>
        <end position="277"/>
    </location>
</feature>
<feature type="domain" description="2EXR" evidence="2">
    <location>
        <begin position="7"/>
        <end position="121"/>
    </location>
</feature>
<dbReference type="EMBL" id="PQXL01000055">
    <property type="protein sequence ID" value="THV53255.1"/>
    <property type="molecule type" value="Genomic_DNA"/>
</dbReference>
<comment type="caution">
    <text evidence="3">The sequence shown here is derived from an EMBL/GenBank/DDBJ whole genome shotgun (WGS) entry which is preliminary data.</text>
</comment>
<proteinExistence type="predicted"/>
<gene>
    <name evidence="3" type="ORF">BGAL_0055g00140</name>
</gene>
<dbReference type="OrthoDB" id="3500276at2759"/>
<dbReference type="AlphaFoldDB" id="A0A4S8RA39"/>
<evidence type="ECO:0000259" key="2">
    <source>
        <dbReference type="Pfam" id="PF20150"/>
    </source>
</evidence>
<keyword evidence="4" id="KW-1185">Reference proteome</keyword>
<dbReference type="Proteomes" id="UP000308671">
    <property type="component" value="Unassembled WGS sequence"/>
</dbReference>
<dbReference type="InterPro" id="IPR045518">
    <property type="entry name" value="2EXR"/>
</dbReference>
<dbReference type="PANTHER" id="PTHR35910">
    <property type="entry name" value="2EXR DOMAIN-CONTAINING PROTEIN"/>
    <property type="match status" value="1"/>
</dbReference>
<reference evidence="3 4" key="1">
    <citation type="submission" date="2017-12" db="EMBL/GenBank/DDBJ databases">
        <title>Comparative genomics of Botrytis spp.</title>
        <authorList>
            <person name="Valero-Jimenez C.A."/>
            <person name="Tapia P."/>
            <person name="Veloso J."/>
            <person name="Silva-Moreno E."/>
            <person name="Staats M."/>
            <person name="Valdes J.H."/>
            <person name="Van Kan J.A.L."/>
        </authorList>
    </citation>
    <scope>NUCLEOTIDE SEQUENCE [LARGE SCALE GENOMIC DNA]</scope>
    <source>
        <strain evidence="3 4">MUCL435</strain>
    </source>
</reference>
<organism evidence="3 4">
    <name type="scientific">Botrytis galanthina</name>
    <dbReference type="NCBI Taxonomy" id="278940"/>
    <lineage>
        <taxon>Eukaryota</taxon>
        <taxon>Fungi</taxon>
        <taxon>Dikarya</taxon>
        <taxon>Ascomycota</taxon>
        <taxon>Pezizomycotina</taxon>
        <taxon>Leotiomycetes</taxon>
        <taxon>Helotiales</taxon>
        <taxon>Sclerotiniaceae</taxon>
        <taxon>Botrytis</taxon>
    </lineage>
</organism>
<accession>A0A4S8RA39</accession>
<feature type="compositionally biased region" description="Basic and acidic residues" evidence="1">
    <location>
        <begin position="252"/>
        <end position="261"/>
    </location>
</feature>
<name>A0A4S8RA39_9HELO</name>